<feature type="compositionally biased region" description="Basic and acidic residues" evidence="1">
    <location>
        <begin position="204"/>
        <end position="219"/>
    </location>
</feature>
<keyword evidence="3" id="KW-1185">Reference proteome</keyword>
<name>A0A0R3Q3T5_9BILA</name>
<feature type="compositionally biased region" description="Basic residues" evidence="1">
    <location>
        <begin position="79"/>
        <end position="101"/>
    </location>
</feature>
<accession>A0A0R3Q3T5</accession>
<dbReference type="EMBL" id="UZAG01000138">
    <property type="protein sequence ID" value="VDO07326.1"/>
    <property type="molecule type" value="Genomic_DNA"/>
</dbReference>
<sequence length="413" mass="48024">MANIIELSSVTKFIRQMAVVMDAENTTAEMDLNTSGDMNDAAKTVACETDGSSEKRKAKKKHKHKRKHYDSSYDEEYKRHHHKKKKDKKIKKHKKNKKRKKADGDKEFSDVELDELEKRKEVLEKKLQKESEKKSKGNSDEQTGKISESDYDSSSSLGGAESKHDENKQISSKIDAPSARNGTEKIDDGAAPGKLIKKVSPKNGTEKPDDRTAADEKLSKKVSPSPERGRKRAHSREHLKHSEQYELAKRRRREIEEILKNDGQNKTDKVETEKMLEEKMNLKSEKRGAQEKQDDKKRELEGVKRKLVENNANTRKADNEEHLLSPESKNDRERRKENELSSKKRTDADRSTDVRRRSRSVGKRRGYNEKTEERRSESRDRRSRRSISRFKDDRRRSSSRSGRLGRDRDRNRD</sequence>
<feature type="compositionally biased region" description="Basic and acidic residues" evidence="1">
    <location>
        <begin position="366"/>
        <end position="380"/>
    </location>
</feature>
<feature type="compositionally biased region" description="Basic and acidic residues" evidence="1">
    <location>
        <begin position="315"/>
        <end position="355"/>
    </location>
</feature>
<evidence type="ECO:0000256" key="1">
    <source>
        <dbReference type="SAM" id="MobiDB-lite"/>
    </source>
</evidence>
<dbReference type="STRING" id="42155.A0A0R3Q3T5"/>
<proteinExistence type="predicted"/>
<feature type="compositionally biased region" description="Basic and acidic residues" evidence="1">
    <location>
        <begin position="240"/>
        <end position="308"/>
    </location>
</feature>
<protein>
    <submittedName>
        <fullName evidence="4">Serine/threonine-protein kinase PRP4 homolog</fullName>
    </submittedName>
</protein>
<dbReference type="Proteomes" id="UP000280834">
    <property type="component" value="Unassembled WGS sequence"/>
</dbReference>
<reference evidence="4" key="1">
    <citation type="submission" date="2017-02" db="UniProtKB">
        <authorList>
            <consortium name="WormBaseParasite"/>
        </authorList>
    </citation>
    <scope>IDENTIFICATION</scope>
</reference>
<feature type="compositionally biased region" description="Basic and acidic residues" evidence="1">
    <location>
        <begin position="116"/>
        <end position="143"/>
    </location>
</feature>
<feature type="compositionally biased region" description="Basic and acidic residues" evidence="1">
    <location>
        <begin position="69"/>
        <end position="78"/>
    </location>
</feature>
<reference evidence="2 3" key="2">
    <citation type="submission" date="2018-11" db="EMBL/GenBank/DDBJ databases">
        <authorList>
            <consortium name="Pathogen Informatics"/>
        </authorList>
    </citation>
    <scope>NUCLEOTIDE SEQUENCE [LARGE SCALE GENOMIC DNA]</scope>
</reference>
<dbReference type="AlphaFoldDB" id="A0A0R3Q3T5"/>
<feature type="compositionally biased region" description="Basic residues" evidence="1">
    <location>
        <begin position="229"/>
        <end position="239"/>
    </location>
</feature>
<feature type="compositionally biased region" description="Basic residues" evidence="1">
    <location>
        <begin position="56"/>
        <end position="68"/>
    </location>
</feature>
<organism evidence="4">
    <name type="scientific">Brugia timori</name>
    <dbReference type="NCBI Taxonomy" id="42155"/>
    <lineage>
        <taxon>Eukaryota</taxon>
        <taxon>Metazoa</taxon>
        <taxon>Ecdysozoa</taxon>
        <taxon>Nematoda</taxon>
        <taxon>Chromadorea</taxon>
        <taxon>Rhabditida</taxon>
        <taxon>Spirurina</taxon>
        <taxon>Spiruromorpha</taxon>
        <taxon>Filarioidea</taxon>
        <taxon>Onchocercidae</taxon>
        <taxon>Brugia</taxon>
    </lineage>
</organism>
<feature type="compositionally biased region" description="Basic residues" evidence="1">
    <location>
        <begin position="356"/>
        <end position="365"/>
    </location>
</feature>
<evidence type="ECO:0000313" key="4">
    <source>
        <dbReference type="WBParaSite" id="BTMF_0000095301-mRNA-1"/>
    </source>
</evidence>
<feature type="compositionally biased region" description="Basic and acidic residues" evidence="1">
    <location>
        <begin position="404"/>
        <end position="413"/>
    </location>
</feature>
<evidence type="ECO:0000313" key="3">
    <source>
        <dbReference type="Proteomes" id="UP000280834"/>
    </source>
</evidence>
<evidence type="ECO:0000313" key="2">
    <source>
        <dbReference type="EMBL" id="VDO07326.1"/>
    </source>
</evidence>
<gene>
    <name evidence="2" type="ORF">BTMF_LOCUS317</name>
</gene>
<dbReference type="WBParaSite" id="BTMF_0000095301-mRNA-1">
    <property type="protein sequence ID" value="BTMF_0000095301-mRNA-1"/>
    <property type="gene ID" value="BTMF_0000095301"/>
</dbReference>
<feature type="region of interest" description="Disordered" evidence="1">
    <location>
        <begin position="30"/>
        <end position="413"/>
    </location>
</feature>